<proteinExistence type="predicted"/>
<dbReference type="Proteomes" id="UP000315949">
    <property type="component" value="Unassembled WGS sequence"/>
</dbReference>
<dbReference type="PROSITE" id="PS51257">
    <property type="entry name" value="PROKAR_LIPOPROTEIN"/>
    <property type="match status" value="1"/>
</dbReference>
<reference evidence="1 2" key="1">
    <citation type="submission" date="2019-07" db="EMBL/GenBank/DDBJ databases">
        <title>Luteimonas sp. YD-1 nov., isolated from acidic soil.</title>
        <authorList>
            <person name="Zhou J."/>
        </authorList>
    </citation>
    <scope>NUCLEOTIDE SEQUENCE [LARGE SCALE GENOMIC DNA]</scope>
    <source>
        <strain evidence="1 2">YD-1</strain>
    </source>
</reference>
<sequence>MTTRRGRAIAACAVVPVLLVACRSVPVEPPPPTGSVEVGLVTPPPGATRMELAASQRFVYPNLEEPVAMPVYPPELLPLRLAPLELCVEVVIGEDGVVRQVRRRVDEACPGEAGPHEARFAQLLEDAVGQWTFEPALVCGTPDGRPSEDACAEPDVVETPVALRLSYVFGFSQRDGEPVVELRGGRQGAAEGR</sequence>
<gene>
    <name evidence="1" type="ORF">FQY79_05940</name>
</gene>
<name>A0A5C5U632_9GAMM</name>
<dbReference type="EMBL" id="VOHE01000002">
    <property type="protein sequence ID" value="TWT20840.1"/>
    <property type="molecule type" value="Genomic_DNA"/>
</dbReference>
<dbReference type="OrthoDB" id="5975705at2"/>
<evidence type="ECO:0000313" key="2">
    <source>
        <dbReference type="Proteomes" id="UP000315949"/>
    </source>
</evidence>
<organism evidence="1 2">
    <name type="scientific">Luteimonas wenzhouensis</name>
    <dbReference type="NCBI Taxonomy" id="2599615"/>
    <lineage>
        <taxon>Bacteria</taxon>
        <taxon>Pseudomonadati</taxon>
        <taxon>Pseudomonadota</taxon>
        <taxon>Gammaproteobacteria</taxon>
        <taxon>Lysobacterales</taxon>
        <taxon>Lysobacteraceae</taxon>
        <taxon>Luteimonas</taxon>
    </lineage>
</organism>
<dbReference type="RefSeq" id="WP_146311660.1">
    <property type="nucleotide sequence ID" value="NZ_VOHE01000002.1"/>
</dbReference>
<comment type="caution">
    <text evidence="1">The sequence shown here is derived from an EMBL/GenBank/DDBJ whole genome shotgun (WGS) entry which is preliminary data.</text>
</comment>
<dbReference type="AlphaFoldDB" id="A0A5C5U632"/>
<evidence type="ECO:0000313" key="1">
    <source>
        <dbReference type="EMBL" id="TWT20840.1"/>
    </source>
</evidence>
<protein>
    <submittedName>
        <fullName evidence="1">Uncharacterized protein</fullName>
    </submittedName>
</protein>
<keyword evidence="2" id="KW-1185">Reference proteome</keyword>
<accession>A0A5C5U632</accession>